<dbReference type="Proteomes" id="UP000319525">
    <property type="component" value="Unassembled WGS sequence"/>
</dbReference>
<dbReference type="GO" id="GO:0003676">
    <property type="term" value="F:nucleic acid binding"/>
    <property type="evidence" value="ECO:0007669"/>
    <property type="project" value="InterPro"/>
</dbReference>
<dbReference type="InterPro" id="IPR036397">
    <property type="entry name" value="RNaseH_sf"/>
</dbReference>
<dbReference type="PROSITE" id="PS50172">
    <property type="entry name" value="BRCT"/>
    <property type="match status" value="1"/>
</dbReference>
<dbReference type="InterPro" id="IPR012337">
    <property type="entry name" value="RNaseH-like_sf"/>
</dbReference>
<proteinExistence type="predicted"/>
<dbReference type="SMART" id="SM00479">
    <property type="entry name" value="EXOIII"/>
    <property type="match status" value="1"/>
</dbReference>
<dbReference type="InterPro" id="IPR036420">
    <property type="entry name" value="BRCT_dom_sf"/>
</dbReference>
<evidence type="ECO:0000259" key="4">
    <source>
        <dbReference type="PROSITE" id="PS50172"/>
    </source>
</evidence>
<dbReference type="SUPFAM" id="SSF53098">
    <property type="entry name" value="Ribonuclease H-like"/>
    <property type="match status" value="1"/>
</dbReference>
<dbReference type="Gene3D" id="3.30.420.10">
    <property type="entry name" value="Ribonuclease H-like superfamily/Ribonuclease H"/>
    <property type="match status" value="1"/>
</dbReference>
<dbReference type="SUPFAM" id="SSF158682">
    <property type="entry name" value="TerB-like"/>
    <property type="match status" value="1"/>
</dbReference>
<sequence>MKTGAAGGFATIDFETTGLVPERDDRAIEVSVVHSDPDGTITGQWETLINPRRDLGAQRIHNISARDIIKAPIFERVAAELLELLSGRVVVAHNASFDLRFLNAELDRIDYRRADDFVTACTMRLARTHLGSGLALADCCDAFGIPLVGAHRASADALATARLLEAFIASGGSEQWDPLLLSAPHLTPFDGGRDAWLARDEVPPVTPGFIDRIVVRIPDVSETHEQAEYLALVERALLDRYLSEHETDALVALADRSGIGRDTAHRLHRDYFTALVNVVWADGVVTDVERADVELVAALLDIDDEMVSRLLLAPPTRLTSPPTVVLQEFLLAPGDEIVLTGEMSRSRSEWERDLRSAGFVPKPAVTKRTAILVAADPDSLSGKARKARDYGVPVVGEGWLRDLLASV</sequence>
<evidence type="ECO:0000256" key="1">
    <source>
        <dbReference type="ARBA" id="ARBA00022722"/>
    </source>
</evidence>
<evidence type="ECO:0000313" key="6">
    <source>
        <dbReference type="Proteomes" id="UP000319525"/>
    </source>
</evidence>
<evidence type="ECO:0000256" key="3">
    <source>
        <dbReference type="ARBA" id="ARBA00022839"/>
    </source>
</evidence>
<dbReference type="AlphaFoldDB" id="A0A4Y3QH45"/>
<dbReference type="PANTHER" id="PTHR30231:SF4">
    <property type="entry name" value="PROTEIN NEN2"/>
    <property type="match status" value="1"/>
</dbReference>
<dbReference type="Gene3D" id="3.40.50.10190">
    <property type="entry name" value="BRCT domain"/>
    <property type="match status" value="1"/>
</dbReference>
<dbReference type="RefSeq" id="WP_170210591.1">
    <property type="nucleotide sequence ID" value="NZ_BJML01000001.1"/>
</dbReference>
<dbReference type="FunFam" id="3.30.420.10:FF:000045">
    <property type="entry name" value="3'-5' exonuclease DinG"/>
    <property type="match status" value="1"/>
</dbReference>
<keyword evidence="1" id="KW-0540">Nuclease</keyword>
<keyword evidence="3" id="KW-0269">Exonuclease</keyword>
<evidence type="ECO:0000256" key="2">
    <source>
        <dbReference type="ARBA" id="ARBA00022801"/>
    </source>
</evidence>
<dbReference type="GO" id="GO:0005829">
    <property type="term" value="C:cytosol"/>
    <property type="evidence" value="ECO:0007669"/>
    <property type="project" value="TreeGrafter"/>
</dbReference>
<evidence type="ECO:0000313" key="5">
    <source>
        <dbReference type="EMBL" id="GEB44541.1"/>
    </source>
</evidence>
<protein>
    <recommendedName>
        <fullName evidence="4">BRCT domain-containing protein</fullName>
    </recommendedName>
</protein>
<name>A0A4Y3QH45_MICTE</name>
<dbReference type="GeneID" id="57143192"/>
<dbReference type="InterPro" id="IPR029024">
    <property type="entry name" value="TerB-like"/>
</dbReference>
<dbReference type="GO" id="GO:0008408">
    <property type="term" value="F:3'-5' exonuclease activity"/>
    <property type="evidence" value="ECO:0007669"/>
    <property type="project" value="TreeGrafter"/>
</dbReference>
<dbReference type="EMBL" id="BJML01000001">
    <property type="protein sequence ID" value="GEB44541.1"/>
    <property type="molecule type" value="Genomic_DNA"/>
</dbReference>
<dbReference type="InterPro" id="IPR001357">
    <property type="entry name" value="BRCT_dom"/>
</dbReference>
<dbReference type="PANTHER" id="PTHR30231">
    <property type="entry name" value="DNA POLYMERASE III SUBUNIT EPSILON"/>
    <property type="match status" value="1"/>
</dbReference>
<accession>A0A4Y3QH45</accession>
<dbReference type="Pfam" id="PF00533">
    <property type="entry name" value="BRCT"/>
    <property type="match status" value="1"/>
</dbReference>
<dbReference type="CDD" id="cd06127">
    <property type="entry name" value="DEDDh"/>
    <property type="match status" value="1"/>
</dbReference>
<feature type="domain" description="BRCT" evidence="4">
    <location>
        <begin position="334"/>
        <end position="407"/>
    </location>
</feature>
<gene>
    <name evidence="5" type="ORF">MTE01_04860</name>
</gene>
<comment type="caution">
    <text evidence="5">The sequence shown here is derived from an EMBL/GenBank/DDBJ whole genome shotgun (WGS) entry which is preliminary data.</text>
</comment>
<dbReference type="Pfam" id="PF00929">
    <property type="entry name" value="RNase_T"/>
    <property type="match status" value="1"/>
</dbReference>
<dbReference type="InterPro" id="IPR013520">
    <property type="entry name" value="Ribonucl_H"/>
</dbReference>
<reference evidence="5 6" key="1">
    <citation type="submission" date="2019-06" db="EMBL/GenBank/DDBJ databases">
        <title>Whole genome shotgun sequence of Microbacterium testaceum NBRC 12675.</title>
        <authorList>
            <person name="Hosoyama A."/>
            <person name="Uohara A."/>
            <person name="Ohji S."/>
            <person name="Ichikawa N."/>
        </authorList>
    </citation>
    <scope>NUCLEOTIDE SEQUENCE [LARGE SCALE GENOMIC DNA]</scope>
    <source>
        <strain evidence="5 6">NBRC 12675</strain>
    </source>
</reference>
<organism evidence="5 6">
    <name type="scientific">Microbacterium testaceum</name>
    <name type="common">Aureobacterium testaceum</name>
    <name type="synonym">Brevibacterium testaceum</name>
    <dbReference type="NCBI Taxonomy" id="2033"/>
    <lineage>
        <taxon>Bacteria</taxon>
        <taxon>Bacillati</taxon>
        <taxon>Actinomycetota</taxon>
        <taxon>Actinomycetes</taxon>
        <taxon>Micrococcales</taxon>
        <taxon>Microbacteriaceae</taxon>
        <taxon>Microbacterium</taxon>
    </lineage>
</organism>
<keyword evidence="2" id="KW-0378">Hydrolase</keyword>
<dbReference type="SUPFAM" id="SSF52113">
    <property type="entry name" value="BRCT domain"/>
    <property type="match status" value="1"/>
</dbReference>